<evidence type="ECO:0000256" key="7">
    <source>
        <dbReference type="ARBA" id="ARBA00023239"/>
    </source>
</evidence>
<dbReference type="SUPFAM" id="SSF54211">
    <property type="entry name" value="Ribosomal protein S5 domain 2-like"/>
    <property type="match status" value="1"/>
</dbReference>
<evidence type="ECO:0000259" key="8">
    <source>
        <dbReference type="Pfam" id="PF18376"/>
    </source>
</evidence>
<keyword evidence="4" id="KW-0547">Nucleotide-binding</keyword>
<dbReference type="InterPro" id="IPR020568">
    <property type="entry name" value="Ribosomal_Su5_D2-typ_SF"/>
</dbReference>
<keyword evidence="3" id="KW-0444">Lipid biosynthesis</keyword>
<feature type="domain" description="Diphosphomevalonate decarboxylase-like N-terminal" evidence="9">
    <location>
        <begin position="9"/>
        <end position="162"/>
    </location>
</feature>
<dbReference type="GO" id="GO:0004163">
    <property type="term" value="F:diphosphomevalonate decarboxylase activity"/>
    <property type="evidence" value="ECO:0007669"/>
    <property type="project" value="UniProtKB-EC"/>
</dbReference>
<evidence type="ECO:0000313" key="11">
    <source>
        <dbReference type="Proteomes" id="UP000831859"/>
    </source>
</evidence>
<dbReference type="InterPro" id="IPR014721">
    <property type="entry name" value="Ribsml_uS5_D2-typ_fold_subgr"/>
</dbReference>
<keyword evidence="7 10" id="KW-0456">Lyase</keyword>
<dbReference type="RefSeq" id="WP_249511670.1">
    <property type="nucleotide sequence ID" value="NZ_CP093362.1"/>
</dbReference>
<dbReference type="InterPro" id="IPR005935">
    <property type="entry name" value="Mev_decarb"/>
</dbReference>
<evidence type="ECO:0000256" key="4">
    <source>
        <dbReference type="ARBA" id="ARBA00022741"/>
    </source>
</evidence>
<evidence type="ECO:0000259" key="9">
    <source>
        <dbReference type="Pfam" id="PF22700"/>
    </source>
</evidence>
<evidence type="ECO:0000313" key="10">
    <source>
        <dbReference type="EMBL" id="UQS85706.1"/>
    </source>
</evidence>
<dbReference type="SUPFAM" id="SSF55060">
    <property type="entry name" value="GHMP Kinase, C-terminal domain"/>
    <property type="match status" value="1"/>
</dbReference>
<keyword evidence="6" id="KW-0443">Lipid metabolism</keyword>
<dbReference type="InterPro" id="IPR029765">
    <property type="entry name" value="Mev_diP_decarb"/>
</dbReference>
<dbReference type="EC" id="4.1.1.33" evidence="2"/>
<dbReference type="NCBIfam" id="TIGR01240">
    <property type="entry name" value="mevDPdecarb"/>
    <property type="match status" value="1"/>
</dbReference>
<dbReference type="Pfam" id="PF22700">
    <property type="entry name" value="MVD-like_N"/>
    <property type="match status" value="1"/>
</dbReference>
<reference evidence="10 11" key="1">
    <citation type="journal article" date="2022" name="Int. J. Syst. Evol. Microbiol.">
        <title>Apilactobacillus apisilvae sp. nov., Nicolia spurrieriana gen. nov. sp. nov., Bombilactobacillus folatiphilus sp. nov. and Bombilactobacillus thymidiniphilus sp. nov., four new lactic acid bacterial isolates from stingless bees Tetragonula carbonaria and Austroplebeia australis.</title>
        <authorList>
            <person name="Oliphant S.A."/>
            <person name="Watson-Haigh N.S."/>
            <person name="Sumby K.M."/>
            <person name="Gardner J."/>
            <person name="Groom S."/>
            <person name="Jiranek V."/>
        </authorList>
    </citation>
    <scope>NUCLEOTIDE SEQUENCE [LARGE SCALE GENOMIC DNA]</scope>
    <source>
        <strain evidence="10 11">SG5_A10</strain>
    </source>
</reference>
<dbReference type="Gene3D" id="3.30.230.10">
    <property type="match status" value="1"/>
</dbReference>
<evidence type="ECO:0000256" key="1">
    <source>
        <dbReference type="ARBA" id="ARBA00008831"/>
    </source>
</evidence>
<dbReference type="InterPro" id="IPR053859">
    <property type="entry name" value="MVD-like_N"/>
</dbReference>
<evidence type="ECO:0000256" key="5">
    <source>
        <dbReference type="ARBA" id="ARBA00022840"/>
    </source>
</evidence>
<accession>A0ABY4PIL8</accession>
<organism evidence="10 11">
    <name type="scientific">Apilactobacillus apisilvae</name>
    <dbReference type="NCBI Taxonomy" id="2923364"/>
    <lineage>
        <taxon>Bacteria</taxon>
        <taxon>Bacillati</taxon>
        <taxon>Bacillota</taxon>
        <taxon>Bacilli</taxon>
        <taxon>Lactobacillales</taxon>
        <taxon>Lactobacillaceae</taxon>
        <taxon>Apilactobacillus</taxon>
    </lineage>
</organism>
<protein>
    <recommendedName>
        <fullName evidence="2">diphosphomevalonate decarboxylase</fullName>
        <ecNumber evidence="2">4.1.1.33</ecNumber>
    </recommendedName>
</protein>
<comment type="similarity">
    <text evidence="1">Belongs to the diphosphomevalonate decarboxylase family.</text>
</comment>
<dbReference type="EMBL" id="CP093362">
    <property type="protein sequence ID" value="UQS85706.1"/>
    <property type="molecule type" value="Genomic_DNA"/>
</dbReference>
<proteinExistence type="inferred from homology"/>
<keyword evidence="5" id="KW-0067">ATP-binding</keyword>
<dbReference type="PIRSF" id="PIRSF015950">
    <property type="entry name" value="Mev_P_decrbx"/>
    <property type="match status" value="1"/>
</dbReference>
<dbReference type="Gene3D" id="3.30.70.890">
    <property type="entry name" value="GHMP kinase, C-terminal domain"/>
    <property type="match status" value="1"/>
</dbReference>
<dbReference type="PANTHER" id="PTHR10977">
    <property type="entry name" value="DIPHOSPHOMEVALONATE DECARBOXYLASE"/>
    <property type="match status" value="1"/>
</dbReference>
<feature type="domain" description="Mvd1 C-terminal" evidence="8">
    <location>
        <begin position="176"/>
        <end position="309"/>
    </location>
</feature>
<name>A0ABY4PIL8_9LACO</name>
<evidence type="ECO:0000256" key="6">
    <source>
        <dbReference type="ARBA" id="ARBA00023098"/>
    </source>
</evidence>
<sequence>MNHPITARAHTNIALTKYWGKKNEQLIIPNNSSISLTLDEFYTDTTVQFIDELSNDVIYLNDKLLSDNNKIIKFMDIVREKAGISTFAEIHSYNHVPTSAGLASSASGFAALAAAASKAAGLDLNEIELSRLARLGSGSATRSIYGGFAKWKKGNDDKTSYAVSVQDPVKMDIRMIAIVLNNSPKKISSREGMKISVETSPYYESWIKQTNDDLKTVENAIKDNNFTILGKTAELNSMRMHSLTLSSDPSYLYLNNDSLTVIHAVKNLRKNGIECYFTMDAGPNVKIICQSNNVSSIVKKISNLFNNNQIKVSKPGSKVKYL</sequence>
<dbReference type="PANTHER" id="PTHR10977:SF3">
    <property type="entry name" value="DIPHOSPHOMEVALONATE DECARBOXYLASE"/>
    <property type="match status" value="1"/>
</dbReference>
<dbReference type="Pfam" id="PF18376">
    <property type="entry name" value="MDD_C"/>
    <property type="match status" value="1"/>
</dbReference>
<dbReference type="Proteomes" id="UP000831859">
    <property type="component" value="Chromosome"/>
</dbReference>
<gene>
    <name evidence="10" type="primary">mvaD</name>
    <name evidence="10" type="ORF">MOO46_01840</name>
</gene>
<evidence type="ECO:0000256" key="3">
    <source>
        <dbReference type="ARBA" id="ARBA00022516"/>
    </source>
</evidence>
<keyword evidence="11" id="KW-1185">Reference proteome</keyword>
<dbReference type="InterPro" id="IPR041431">
    <property type="entry name" value="Mvd1_C"/>
</dbReference>
<dbReference type="InterPro" id="IPR036554">
    <property type="entry name" value="GHMP_kinase_C_sf"/>
</dbReference>
<evidence type="ECO:0000256" key="2">
    <source>
        <dbReference type="ARBA" id="ARBA00012296"/>
    </source>
</evidence>